<evidence type="ECO:0000313" key="3">
    <source>
        <dbReference type="Proteomes" id="UP001280581"/>
    </source>
</evidence>
<name>A0AAN6RGP5_9PLEO</name>
<evidence type="ECO:0000256" key="1">
    <source>
        <dbReference type="SAM" id="SignalP"/>
    </source>
</evidence>
<dbReference type="PANTHER" id="PTHR36578">
    <property type="entry name" value="CHROMOSOME 15, WHOLE GENOME SHOTGUN SEQUENCE"/>
    <property type="match status" value="1"/>
</dbReference>
<dbReference type="EMBL" id="WVTA01000006">
    <property type="protein sequence ID" value="KAK3209493.1"/>
    <property type="molecule type" value="Genomic_DNA"/>
</dbReference>
<feature type="signal peptide" evidence="1">
    <location>
        <begin position="1"/>
        <end position="16"/>
    </location>
</feature>
<accession>A0AAN6RGP5</accession>
<sequence>MRFLAICSLFGVAVFADTHTILTRRDDNCTAQPLGKGPVPSPDNSYEFLHSGEIDKLAKQAETPVNYTKAFENLHASSSNENYLGYITLDSYDTALCAANCTEKSECQSINIFFERSPTVAPGEDCVNPPSTNIIKCAFWGSTVNEASATNTGHTEQAFNVVVAGSNGYYNTKAEDPQKG</sequence>
<keyword evidence="3" id="KW-1185">Reference proteome</keyword>
<reference evidence="2 3" key="1">
    <citation type="submission" date="2021-02" db="EMBL/GenBank/DDBJ databases">
        <title>Genome assembly of Pseudopithomyces chartarum.</title>
        <authorList>
            <person name="Jauregui R."/>
            <person name="Singh J."/>
            <person name="Voisey C."/>
        </authorList>
    </citation>
    <scope>NUCLEOTIDE SEQUENCE [LARGE SCALE GENOMIC DNA]</scope>
    <source>
        <strain evidence="2 3">AGR01</strain>
    </source>
</reference>
<dbReference type="Proteomes" id="UP001280581">
    <property type="component" value="Unassembled WGS sequence"/>
</dbReference>
<dbReference type="PANTHER" id="PTHR36578:SF1">
    <property type="entry name" value="APPLE DOMAIN-CONTAINING PROTEIN"/>
    <property type="match status" value="1"/>
</dbReference>
<gene>
    <name evidence="2" type="ORF">GRF29_69g1969051</name>
</gene>
<dbReference type="AlphaFoldDB" id="A0AAN6RGP5"/>
<comment type="caution">
    <text evidence="2">The sequence shown here is derived from an EMBL/GenBank/DDBJ whole genome shotgun (WGS) entry which is preliminary data.</text>
</comment>
<protein>
    <submittedName>
        <fullName evidence="2">Uncharacterized protein</fullName>
    </submittedName>
</protein>
<keyword evidence="1" id="KW-0732">Signal</keyword>
<proteinExistence type="predicted"/>
<evidence type="ECO:0000313" key="2">
    <source>
        <dbReference type="EMBL" id="KAK3209493.1"/>
    </source>
</evidence>
<feature type="chain" id="PRO_5042938050" evidence="1">
    <location>
        <begin position="17"/>
        <end position="180"/>
    </location>
</feature>
<organism evidence="2 3">
    <name type="scientific">Pseudopithomyces chartarum</name>
    <dbReference type="NCBI Taxonomy" id="1892770"/>
    <lineage>
        <taxon>Eukaryota</taxon>
        <taxon>Fungi</taxon>
        <taxon>Dikarya</taxon>
        <taxon>Ascomycota</taxon>
        <taxon>Pezizomycotina</taxon>
        <taxon>Dothideomycetes</taxon>
        <taxon>Pleosporomycetidae</taxon>
        <taxon>Pleosporales</taxon>
        <taxon>Massarineae</taxon>
        <taxon>Didymosphaeriaceae</taxon>
        <taxon>Pseudopithomyces</taxon>
    </lineage>
</organism>